<feature type="transmembrane region" description="Helical" evidence="1">
    <location>
        <begin position="51"/>
        <end position="77"/>
    </location>
</feature>
<dbReference type="InterPro" id="IPR021813">
    <property type="entry name" value="DUF3392"/>
</dbReference>
<proteinExistence type="predicted"/>
<dbReference type="Pfam" id="PF11872">
    <property type="entry name" value="DUF3392"/>
    <property type="match status" value="1"/>
</dbReference>
<keyword evidence="1" id="KW-1133">Transmembrane helix</keyword>
<feature type="transmembrane region" description="Helical" evidence="1">
    <location>
        <begin position="20"/>
        <end position="39"/>
    </location>
</feature>
<name>A0ABM7PF16_9BACT</name>
<gene>
    <name evidence="2" type="ORF">DSLASN_14120</name>
</gene>
<reference evidence="2 3" key="1">
    <citation type="submission" date="2021-02" db="EMBL/GenBank/DDBJ databases">
        <title>Complete genome of Desulfoluna sp. strain ASN36.</title>
        <authorList>
            <person name="Takahashi A."/>
            <person name="Kojima H."/>
            <person name="Fukui M."/>
        </authorList>
    </citation>
    <scope>NUCLEOTIDE SEQUENCE [LARGE SCALE GENOMIC DNA]</scope>
    <source>
        <strain evidence="2 3">ASN36</strain>
    </source>
</reference>
<evidence type="ECO:0000313" key="3">
    <source>
        <dbReference type="Proteomes" id="UP001320148"/>
    </source>
</evidence>
<dbReference type="Proteomes" id="UP001320148">
    <property type="component" value="Chromosome"/>
</dbReference>
<sequence>MNWINDSSIWLSGLARPHLATLSVAIVATSLVLAGDSINRFLKRRLGRTPLVLRMLIFSVACTVGYGALTVVAVPFIRHQLAGLSNSLLSPVLMGVFLAIGWIAERKKYI</sequence>
<keyword evidence="3" id="KW-1185">Reference proteome</keyword>
<dbReference type="EMBL" id="AP024488">
    <property type="protein sequence ID" value="BCS95780.1"/>
    <property type="molecule type" value="Genomic_DNA"/>
</dbReference>
<protein>
    <recommendedName>
        <fullName evidence="4">DUF3392 domain-containing protein</fullName>
    </recommendedName>
</protein>
<keyword evidence="1" id="KW-0812">Transmembrane</keyword>
<evidence type="ECO:0000313" key="2">
    <source>
        <dbReference type="EMBL" id="BCS95780.1"/>
    </source>
</evidence>
<evidence type="ECO:0000256" key="1">
    <source>
        <dbReference type="SAM" id="Phobius"/>
    </source>
</evidence>
<dbReference type="RefSeq" id="WP_236892112.1">
    <property type="nucleotide sequence ID" value="NZ_AP024488.1"/>
</dbReference>
<keyword evidence="1" id="KW-0472">Membrane</keyword>
<accession>A0ABM7PF16</accession>
<organism evidence="2 3">
    <name type="scientific">Desulfoluna limicola</name>
    <dbReference type="NCBI Taxonomy" id="2810562"/>
    <lineage>
        <taxon>Bacteria</taxon>
        <taxon>Pseudomonadati</taxon>
        <taxon>Thermodesulfobacteriota</taxon>
        <taxon>Desulfobacteria</taxon>
        <taxon>Desulfobacterales</taxon>
        <taxon>Desulfolunaceae</taxon>
        <taxon>Desulfoluna</taxon>
    </lineage>
</organism>
<evidence type="ECO:0008006" key="4">
    <source>
        <dbReference type="Google" id="ProtNLM"/>
    </source>
</evidence>
<feature type="transmembrane region" description="Helical" evidence="1">
    <location>
        <begin position="83"/>
        <end position="104"/>
    </location>
</feature>